<evidence type="ECO:0000256" key="11">
    <source>
        <dbReference type="SAM" id="Phobius"/>
    </source>
</evidence>
<dbReference type="InterPro" id="IPR027417">
    <property type="entry name" value="P-loop_NTPase"/>
</dbReference>
<feature type="transmembrane region" description="Helical" evidence="11">
    <location>
        <begin position="21"/>
        <end position="45"/>
    </location>
</feature>
<keyword evidence="3 11" id="KW-0812">Transmembrane</keyword>
<dbReference type="OrthoDB" id="9807790at2"/>
<dbReference type="InterPro" id="IPR023836">
    <property type="entry name" value="EccCa-like_Actinobacteria"/>
</dbReference>
<dbReference type="SUPFAM" id="SSF52540">
    <property type="entry name" value="P-loop containing nucleoside triphosphate hydrolases"/>
    <property type="match status" value="3"/>
</dbReference>
<dbReference type="GO" id="GO:0005886">
    <property type="term" value="C:plasma membrane"/>
    <property type="evidence" value="ECO:0007669"/>
    <property type="project" value="UniProtKB-SubCell"/>
</dbReference>
<dbReference type="EMBL" id="UPHP01000022">
    <property type="protein sequence ID" value="VBA35212.1"/>
    <property type="molecule type" value="Genomic_DNA"/>
</dbReference>
<evidence type="ECO:0000256" key="1">
    <source>
        <dbReference type="ARBA" id="ARBA00004651"/>
    </source>
</evidence>
<evidence type="ECO:0000256" key="6">
    <source>
        <dbReference type="ARBA" id="ARBA00022840"/>
    </source>
</evidence>
<dbReference type="RefSeq" id="WP_122441296.1">
    <property type="nucleotide sequence ID" value="NZ_UPHP01000022.1"/>
</dbReference>
<organism evidence="13 14">
    <name type="scientific">Mycobacterium attenuatum</name>
    <dbReference type="NCBI Taxonomy" id="2341086"/>
    <lineage>
        <taxon>Bacteria</taxon>
        <taxon>Bacillati</taxon>
        <taxon>Actinomycetota</taxon>
        <taxon>Actinomycetes</taxon>
        <taxon>Mycobacteriales</taxon>
        <taxon>Mycobacteriaceae</taxon>
        <taxon>Mycobacterium</taxon>
    </lineage>
</organism>
<dbReference type="AlphaFoldDB" id="A0A498PRE9"/>
<dbReference type="Gene3D" id="3.40.50.300">
    <property type="entry name" value="P-loop containing nucleotide triphosphate hydrolases"/>
    <property type="match status" value="3"/>
</dbReference>
<evidence type="ECO:0000256" key="3">
    <source>
        <dbReference type="ARBA" id="ARBA00022692"/>
    </source>
</evidence>
<keyword evidence="14" id="KW-1185">Reference proteome</keyword>
<feature type="domain" description="FtsK" evidence="12">
    <location>
        <begin position="989"/>
        <end position="1172"/>
    </location>
</feature>
<feature type="binding site" evidence="9">
    <location>
        <begin position="1006"/>
        <end position="1013"/>
    </location>
    <ligand>
        <name>ATP</name>
        <dbReference type="ChEBI" id="CHEBI:30616"/>
    </ligand>
</feature>
<dbReference type="InterPro" id="IPR050206">
    <property type="entry name" value="FtsK/SpoIIIE/SftA"/>
</dbReference>
<dbReference type="GO" id="GO:0003677">
    <property type="term" value="F:DNA binding"/>
    <property type="evidence" value="ECO:0007669"/>
    <property type="project" value="InterPro"/>
</dbReference>
<evidence type="ECO:0000256" key="2">
    <source>
        <dbReference type="ARBA" id="ARBA00022475"/>
    </source>
</evidence>
<reference evidence="13 14" key="1">
    <citation type="submission" date="2018-09" db="EMBL/GenBank/DDBJ databases">
        <authorList>
            <person name="Tagini F."/>
        </authorList>
    </citation>
    <scope>NUCLEOTIDE SEQUENCE [LARGE SCALE GENOMIC DNA]</scope>
    <source>
        <strain evidence="13 14">MK136</strain>
    </source>
</reference>
<feature type="domain" description="FtsK" evidence="12">
    <location>
        <begin position="733"/>
        <end position="909"/>
    </location>
</feature>
<evidence type="ECO:0000313" key="14">
    <source>
        <dbReference type="Proteomes" id="UP000273307"/>
    </source>
</evidence>
<comment type="subcellular location">
    <subcellularLocation>
        <location evidence="1">Cell membrane</location>
        <topology evidence="1">Multi-pass membrane protein</topology>
    </subcellularLocation>
</comment>
<feature type="binding site" evidence="9">
    <location>
        <begin position="751"/>
        <end position="758"/>
    </location>
    <ligand>
        <name>ATP</name>
        <dbReference type="ChEBI" id="CHEBI:30616"/>
    </ligand>
</feature>
<dbReference type="PROSITE" id="PS50901">
    <property type="entry name" value="FTSK"/>
    <property type="match status" value="3"/>
</dbReference>
<keyword evidence="6 9" id="KW-0067">ATP-binding</keyword>
<name>A0A498PRE9_9MYCO</name>
<feature type="domain" description="FtsK" evidence="12">
    <location>
        <begin position="398"/>
        <end position="598"/>
    </location>
</feature>
<keyword evidence="2" id="KW-1003">Cell membrane</keyword>
<gene>
    <name evidence="13" type="primary">eccC</name>
    <name evidence="13" type="ORF">LAUMK136_00980</name>
</gene>
<dbReference type="Proteomes" id="UP000273307">
    <property type="component" value="Unassembled WGS sequence"/>
</dbReference>
<keyword evidence="5 9" id="KW-0547">Nucleotide-binding</keyword>
<dbReference type="Pfam" id="PF01580">
    <property type="entry name" value="FtsK_SpoIIIE"/>
    <property type="match status" value="2"/>
</dbReference>
<evidence type="ECO:0000313" key="13">
    <source>
        <dbReference type="EMBL" id="VBA35212.1"/>
    </source>
</evidence>
<keyword evidence="4" id="KW-0677">Repeat</keyword>
<dbReference type="SMART" id="SM00382">
    <property type="entry name" value="AAA"/>
    <property type="match status" value="3"/>
</dbReference>
<evidence type="ECO:0000256" key="5">
    <source>
        <dbReference type="ARBA" id="ARBA00022741"/>
    </source>
</evidence>
<dbReference type="NCBIfam" id="TIGR03924">
    <property type="entry name" value="T7SS_EccC_a"/>
    <property type="match status" value="1"/>
</dbReference>
<evidence type="ECO:0000256" key="8">
    <source>
        <dbReference type="ARBA" id="ARBA00023136"/>
    </source>
</evidence>
<dbReference type="InterPro" id="IPR003593">
    <property type="entry name" value="AAA+_ATPase"/>
</dbReference>
<feature type="binding site" evidence="9">
    <location>
        <begin position="421"/>
        <end position="428"/>
    </location>
    <ligand>
        <name>ATP</name>
        <dbReference type="ChEBI" id="CHEBI:30616"/>
    </ligand>
</feature>
<evidence type="ECO:0000256" key="7">
    <source>
        <dbReference type="ARBA" id="ARBA00022989"/>
    </source>
</evidence>
<dbReference type="PANTHER" id="PTHR22683">
    <property type="entry name" value="SPORULATION PROTEIN RELATED"/>
    <property type="match status" value="1"/>
</dbReference>
<feature type="transmembrane region" description="Helical" evidence="11">
    <location>
        <begin position="52"/>
        <end position="71"/>
    </location>
</feature>
<evidence type="ECO:0000256" key="10">
    <source>
        <dbReference type="SAM" id="MobiDB-lite"/>
    </source>
</evidence>
<proteinExistence type="predicted"/>
<accession>A0A498PRE9</accession>
<dbReference type="InterPro" id="IPR002543">
    <property type="entry name" value="FtsK_dom"/>
</dbReference>
<dbReference type="InterPro" id="IPR023837">
    <property type="entry name" value="EccCb-like_Actinobacteria"/>
</dbReference>
<evidence type="ECO:0000259" key="12">
    <source>
        <dbReference type="PROSITE" id="PS50901"/>
    </source>
</evidence>
<evidence type="ECO:0000256" key="4">
    <source>
        <dbReference type="ARBA" id="ARBA00022737"/>
    </source>
</evidence>
<protein>
    <submittedName>
        <fullName evidence="13">ESX secretion system protein EccC</fullName>
    </submittedName>
</protein>
<keyword evidence="7 11" id="KW-1133">Transmembrane helix</keyword>
<dbReference type="GO" id="GO:0005524">
    <property type="term" value="F:ATP binding"/>
    <property type="evidence" value="ECO:0007669"/>
    <property type="project" value="UniProtKB-UniRule"/>
</dbReference>
<sequence length="1207" mass="128618">MTAEVVVAPPPEVPRSASAGLLARIAPIAVSVVMLGITAVAFLSGTAGRNPMFLALPAMTVTSLVVTAVAGRGRGRDDDLDGERLDYLRYLAGLRAMVTETAVAQRSSLNWAHPEPDTLCSLIGGTRMWERCRTHADFCRVRIGRGTQPLASRLVVPQLAPGRRADPVTVTALRRFVRTHSTLADAPVAVSLPEAGAVTIDGDAAAVRGLICAMVCQIAVLHPPDRVSIVAVADDRNRCHWDWLKWLPHNRHRKRFDAVGPVRMVYGTWAAARGAIGEATAPSVVIVDTDEPAGAALTGAMTLAVGRCRDGAAVVLRHGGAAETPTRVDRMEPVDALVCARRLAGYGAGHRADRPTADSQWAELVGIGAAEAFDPAALWRNLNAADRLRAPIGTAVDGTPVELDIKEPAEDGIGPHGLCVGATGSGKSELLRTVALGMMARNPPEVLNLLLIDFKGGATFLDLAAAPHVAAVITNLSDEAPLVARMREALAGEMNRRQQLLRRAGNFVSVAAYEKARRSGCPLAALPTLFIIVDEFSELLSQHPDFAEVFVAIGRLGRSLGMHLLLASQRLDEGRLRGLEAHLSYRVCLKTLSPSDSRSVLGTLDAYELPNIPGAGWLRAASAELTRFHTAFVSAPLPATGTATEPALPQQVRLFTCEPAGTVTDVAKGSAEPAHSVLHAVLGRLAGHGPAAHRVWLPPLESAPALDALLADEARPELTVPIGIVDRPFDQSRSPLTVDLSAAAGHVAVVGATRSGKSTALCTLITALAASHDAGRVQFYCLDFGGGALASVRGLPQVGAVAGRSEPELVRRMVAELESVLRSRESLSCDQRTGRDRRADVFLVVDGWASLRQAFGELEEPITALAVQGLSFGIHVVVSASRWAEIRPSLKDQIGTRIELRLGEPADSEVDRKQARQVPPDRPGRGLAPDGSHMMIALPEPHQMRCCHGDTVAPPIPLLPTRVDYGSVLHRAGDQDRRRIIIGAEESGLQPATVDFEHHSHLVIFGDNECGKSATLRLLCREIVRTRTPAQAQLFIVDYRRALLGVVESEHLGGYVVSAPGLNAVLPGVLSRLHDRMLPADVSQAQLRARSWWGGPDIYLVVDDYDLVATAAANPLLTLLEYLPHAIDLGLHLVVARRSGGAARAMFEPLLAGLRDFGCMALMMSGRPEEGALFGTSRPGPLPAGRGVLIARTGDERRVQVAWSPPP</sequence>
<dbReference type="NCBIfam" id="TIGR03925">
    <property type="entry name" value="T7SS_EccC_b"/>
    <property type="match status" value="1"/>
</dbReference>
<keyword evidence="8 11" id="KW-0472">Membrane</keyword>
<feature type="compositionally biased region" description="Basic and acidic residues" evidence="10">
    <location>
        <begin position="905"/>
        <end position="914"/>
    </location>
</feature>
<feature type="region of interest" description="Disordered" evidence="10">
    <location>
        <begin position="905"/>
        <end position="931"/>
    </location>
</feature>
<dbReference type="PANTHER" id="PTHR22683:SF1">
    <property type="entry name" value="TYPE VII SECRETION SYSTEM PROTEIN ESSC"/>
    <property type="match status" value="1"/>
</dbReference>
<evidence type="ECO:0000256" key="9">
    <source>
        <dbReference type="PROSITE-ProRule" id="PRU00289"/>
    </source>
</evidence>